<evidence type="ECO:0000313" key="2">
    <source>
        <dbReference type="Proteomes" id="UP001501803"/>
    </source>
</evidence>
<protein>
    <submittedName>
        <fullName evidence="1">Uncharacterized protein</fullName>
    </submittedName>
</protein>
<reference evidence="2" key="1">
    <citation type="journal article" date="2019" name="Int. J. Syst. Evol. Microbiol.">
        <title>The Global Catalogue of Microorganisms (GCM) 10K type strain sequencing project: providing services to taxonomists for standard genome sequencing and annotation.</title>
        <authorList>
            <consortium name="The Broad Institute Genomics Platform"/>
            <consortium name="The Broad Institute Genome Sequencing Center for Infectious Disease"/>
            <person name="Wu L."/>
            <person name="Ma J."/>
        </authorList>
    </citation>
    <scope>NUCLEOTIDE SEQUENCE [LARGE SCALE GENOMIC DNA]</scope>
    <source>
        <strain evidence="2">JCM 17021</strain>
    </source>
</reference>
<dbReference type="EMBL" id="BAABCN010000017">
    <property type="protein sequence ID" value="GAA3893810.1"/>
    <property type="molecule type" value="Genomic_DNA"/>
</dbReference>
<dbReference type="Proteomes" id="UP001501803">
    <property type="component" value="Unassembled WGS sequence"/>
</dbReference>
<comment type="caution">
    <text evidence="1">The sequence shown here is derived from an EMBL/GenBank/DDBJ whole genome shotgun (WGS) entry which is preliminary data.</text>
</comment>
<gene>
    <name evidence="1" type="ORF">GCM10022381_39320</name>
</gene>
<sequence>MTVVAMRFCTARVSPGLGMSNRIAPQLRVPRKATSTMLRSGRNPRSWGTMARKSRGSCAFTIVVEEEEEAVE</sequence>
<keyword evidence="2" id="KW-1185">Reference proteome</keyword>
<evidence type="ECO:0000313" key="1">
    <source>
        <dbReference type="EMBL" id="GAA3893810.1"/>
    </source>
</evidence>
<proteinExistence type="predicted"/>
<accession>A0ABP7L3V1</accession>
<organism evidence="1 2">
    <name type="scientific">Leifsonia kafniensis</name>
    <dbReference type="NCBI Taxonomy" id="475957"/>
    <lineage>
        <taxon>Bacteria</taxon>
        <taxon>Bacillati</taxon>
        <taxon>Actinomycetota</taxon>
        <taxon>Actinomycetes</taxon>
        <taxon>Micrococcales</taxon>
        <taxon>Microbacteriaceae</taxon>
        <taxon>Leifsonia</taxon>
    </lineage>
</organism>
<name>A0ABP7L3V1_9MICO</name>